<feature type="transmembrane region" description="Helical" evidence="7">
    <location>
        <begin position="331"/>
        <end position="355"/>
    </location>
</feature>
<feature type="transmembrane region" description="Helical" evidence="7">
    <location>
        <begin position="451"/>
        <end position="472"/>
    </location>
</feature>
<keyword evidence="3" id="KW-1003">Cell membrane</keyword>
<dbReference type="Pfam" id="PF13440">
    <property type="entry name" value="Polysacc_synt_3"/>
    <property type="match status" value="1"/>
</dbReference>
<gene>
    <name evidence="8" type="ORF">HND93_30950</name>
</gene>
<evidence type="ECO:0000256" key="2">
    <source>
        <dbReference type="ARBA" id="ARBA00007430"/>
    </source>
</evidence>
<proteinExistence type="inferred from homology"/>
<reference evidence="8 9" key="1">
    <citation type="submission" date="2020-05" db="EMBL/GenBank/DDBJ databases">
        <title>Azospirillum oleiclasticum sp. nov, a nitrogen-fixing and heavy crude oil-emulsifying bacterium isolated from the crude oil of Yumen Oilfield.</title>
        <authorList>
            <person name="Wu D."/>
            <person name="Cai M."/>
            <person name="Zhang X."/>
        </authorList>
    </citation>
    <scope>NUCLEOTIDE SEQUENCE [LARGE SCALE GENOMIC DNA]</scope>
    <source>
        <strain evidence="8 9">ROY-1-1-2</strain>
    </source>
</reference>
<evidence type="ECO:0000256" key="4">
    <source>
        <dbReference type="ARBA" id="ARBA00022692"/>
    </source>
</evidence>
<dbReference type="Proteomes" id="UP000584642">
    <property type="component" value="Unassembled WGS sequence"/>
</dbReference>
<dbReference type="RefSeq" id="WP_180285918.1">
    <property type="nucleotide sequence ID" value="NZ_JABFDB010000035.1"/>
</dbReference>
<feature type="transmembrane region" description="Helical" evidence="7">
    <location>
        <begin position="391"/>
        <end position="408"/>
    </location>
</feature>
<keyword evidence="5 7" id="KW-1133">Transmembrane helix</keyword>
<name>A0ABX2TK96_9PROT</name>
<feature type="transmembrane region" description="Helical" evidence="7">
    <location>
        <begin position="121"/>
        <end position="139"/>
    </location>
</feature>
<keyword evidence="6 7" id="KW-0472">Membrane</keyword>
<evidence type="ECO:0000256" key="5">
    <source>
        <dbReference type="ARBA" id="ARBA00022989"/>
    </source>
</evidence>
<feature type="transmembrane region" description="Helical" evidence="7">
    <location>
        <begin position="420"/>
        <end position="445"/>
    </location>
</feature>
<dbReference type="PANTHER" id="PTHR30250">
    <property type="entry name" value="PST FAMILY PREDICTED COLANIC ACID TRANSPORTER"/>
    <property type="match status" value="1"/>
</dbReference>
<feature type="transmembrane region" description="Helical" evidence="7">
    <location>
        <begin position="51"/>
        <end position="68"/>
    </location>
</feature>
<evidence type="ECO:0000313" key="9">
    <source>
        <dbReference type="Proteomes" id="UP000584642"/>
    </source>
</evidence>
<comment type="similarity">
    <text evidence="2">Belongs to the polysaccharide synthase family.</text>
</comment>
<protein>
    <submittedName>
        <fullName evidence="8">Lipopolysaccharide biosynthesis protein</fullName>
    </submittedName>
</protein>
<dbReference type="InterPro" id="IPR050833">
    <property type="entry name" value="Poly_Biosynth_Transport"/>
</dbReference>
<keyword evidence="9" id="KW-1185">Reference proteome</keyword>
<evidence type="ECO:0000256" key="1">
    <source>
        <dbReference type="ARBA" id="ARBA00004651"/>
    </source>
</evidence>
<accession>A0ABX2TK96</accession>
<sequence length="499" mass="53442">MSTPNQTADGGNLRARAIRGGVFSLASQGGRLVIQIGTTAILARLLSPGEFGLVAMVIPFVALVQLLQDAGLPSITLQRQDITEEQIATLFWTNMLLAAVMSGVLALCAPLVAAFFDDGRLNAITIAFAALLIPAAAGVQHRALLQRTLNFRALAVIDISIQLIATAAAVVVAWYGYGYWALVVHAATLPIAQLPMLWLTVRWSPGRPRGFREARHLLRAGGEIAGFNLLNYFARNLDNILIGKVWGEAALGLYGRAYNLMLTPVNQINVPVGHVAVPLLSKLAHDPARYRNAYRQILEKMLLVTMPGIVVLIVAAPSVVLLLFGPKWLEAAPILAALGVTALVQPANNSTGWLYVSQGRTRDLFRWGFIGTPLQVAAIVAGLPWGPMGVAISFAAVNVLVITPLIWWRVDSPCFRAKDFAAAVAPFAASSILSGGALMLGGGLFPGYHPLLVILASCVWTYGCQLAILLALPRHRRVVLELVTMAADAMRMATRPRGA</sequence>
<feature type="transmembrane region" description="Helical" evidence="7">
    <location>
        <begin position="301"/>
        <end position="325"/>
    </location>
</feature>
<evidence type="ECO:0000256" key="3">
    <source>
        <dbReference type="ARBA" id="ARBA00022475"/>
    </source>
</evidence>
<dbReference type="EMBL" id="JABFDB010000035">
    <property type="protein sequence ID" value="NYZ24145.1"/>
    <property type="molecule type" value="Genomic_DNA"/>
</dbReference>
<dbReference type="CDD" id="cd13127">
    <property type="entry name" value="MATE_tuaB_like"/>
    <property type="match status" value="1"/>
</dbReference>
<feature type="transmembrane region" description="Helical" evidence="7">
    <location>
        <begin position="151"/>
        <end position="174"/>
    </location>
</feature>
<comment type="subcellular location">
    <subcellularLocation>
        <location evidence="1">Cell membrane</location>
        <topology evidence="1">Multi-pass membrane protein</topology>
    </subcellularLocation>
</comment>
<evidence type="ECO:0000256" key="6">
    <source>
        <dbReference type="ARBA" id="ARBA00023136"/>
    </source>
</evidence>
<feature type="transmembrane region" description="Helical" evidence="7">
    <location>
        <begin position="367"/>
        <end position="385"/>
    </location>
</feature>
<dbReference type="PANTHER" id="PTHR30250:SF10">
    <property type="entry name" value="LIPOPOLYSACCHARIDE BIOSYNTHESIS PROTEIN WZXC"/>
    <property type="match status" value="1"/>
</dbReference>
<feature type="transmembrane region" description="Helical" evidence="7">
    <location>
        <begin position="180"/>
        <end position="201"/>
    </location>
</feature>
<feature type="transmembrane region" description="Helical" evidence="7">
    <location>
        <begin position="89"/>
        <end position="115"/>
    </location>
</feature>
<organism evidence="8 9">
    <name type="scientific">Azospirillum oleiclasticum</name>
    <dbReference type="NCBI Taxonomy" id="2735135"/>
    <lineage>
        <taxon>Bacteria</taxon>
        <taxon>Pseudomonadati</taxon>
        <taxon>Pseudomonadota</taxon>
        <taxon>Alphaproteobacteria</taxon>
        <taxon>Rhodospirillales</taxon>
        <taxon>Azospirillaceae</taxon>
        <taxon>Azospirillum</taxon>
    </lineage>
</organism>
<comment type="caution">
    <text evidence="8">The sequence shown here is derived from an EMBL/GenBank/DDBJ whole genome shotgun (WGS) entry which is preliminary data.</text>
</comment>
<evidence type="ECO:0000256" key="7">
    <source>
        <dbReference type="SAM" id="Phobius"/>
    </source>
</evidence>
<evidence type="ECO:0000313" key="8">
    <source>
        <dbReference type="EMBL" id="NYZ24145.1"/>
    </source>
</evidence>
<keyword evidence="4 7" id="KW-0812">Transmembrane</keyword>